<dbReference type="Proteomes" id="UP000499080">
    <property type="component" value="Unassembled WGS sequence"/>
</dbReference>
<comment type="caution">
    <text evidence="1">The sequence shown here is derived from an EMBL/GenBank/DDBJ whole genome shotgun (WGS) entry which is preliminary data.</text>
</comment>
<dbReference type="AlphaFoldDB" id="A0A4Y2FPN0"/>
<reference evidence="1 2" key="1">
    <citation type="journal article" date="2019" name="Sci. Rep.">
        <title>Orb-weaving spider Araneus ventricosus genome elucidates the spidroin gene catalogue.</title>
        <authorList>
            <person name="Kono N."/>
            <person name="Nakamura H."/>
            <person name="Ohtoshi R."/>
            <person name="Moran D.A.P."/>
            <person name="Shinohara A."/>
            <person name="Yoshida Y."/>
            <person name="Fujiwara M."/>
            <person name="Mori M."/>
            <person name="Tomita M."/>
            <person name="Arakawa K."/>
        </authorList>
    </citation>
    <scope>NUCLEOTIDE SEQUENCE [LARGE SCALE GENOMIC DNA]</scope>
</reference>
<sequence>MLTMLLGQQAVYTKYPCFLCLWDSRARDIHWTKTDWSLQGALTSGENVINTALIPPEKVLLLLLHIKLGLMKQFIKSLFKDGECFRYQCSKFPKLSEAKMKEGVFTGPDTRKLLSDSLFSETKDGDHEKEAWYSFKDVVHRFLENTKDAFYKIIVHRMLTAYEFQRCMMSLKVHFLYSHIDCFPGNLGAYNKEHGERFHQDVRDIVSRYQGRWDVNMLADYCWMLRRETEDGNRKCVRRSVNQKRKKFHRQKGVNV</sequence>
<proteinExistence type="predicted"/>
<gene>
    <name evidence="1" type="ORF">AVEN_80027_1</name>
</gene>
<dbReference type="PANTHER" id="PTHR46114">
    <property type="entry name" value="APPLE DOMAIN-CONTAINING PROTEIN"/>
    <property type="match status" value="1"/>
</dbReference>
<keyword evidence="2" id="KW-1185">Reference proteome</keyword>
<protein>
    <submittedName>
        <fullName evidence="1">Uncharacterized protein</fullName>
    </submittedName>
</protein>
<accession>A0A4Y2FPN0</accession>
<name>A0A4Y2FPN0_ARAVE</name>
<dbReference type="PANTHER" id="PTHR46114:SF1">
    <property type="entry name" value="ZAD DOMAIN-CONTAINING PROTEIN"/>
    <property type="match status" value="1"/>
</dbReference>
<dbReference type="EMBL" id="BGPR01000997">
    <property type="protein sequence ID" value="GBM42516.1"/>
    <property type="molecule type" value="Genomic_DNA"/>
</dbReference>
<evidence type="ECO:0000313" key="2">
    <source>
        <dbReference type="Proteomes" id="UP000499080"/>
    </source>
</evidence>
<evidence type="ECO:0000313" key="1">
    <source>
        <dbReference type="EMBL" id="GBM42516.1"/>
    </source>
</evidence>
<organism evidence="1 2">
    <name type="scientific">Araneus ventricosus</name>
    <name type="common">Orbweaver spider</name>
    <name type="synonym">Epeira ventricosa</name>
    <dbReference type="NCBI Taxonomy" id="182803"/>
    <lineage>
        <taxon>Eukaryota</taxon>
        <taxon>Metazoa</taxon>
        <taxon>Ecdysozoa</taxon>
        <taxon>Arthropoda</taxon>
        <taxon>Chelicerata</taxon>
        <taxon>Arachnida</taxon>
        <taxon>Araneae</taxon>
        <taxon>Araneomorphae</taxon>
        <taxon>Entelegynae</taxon>
        <taxon>Araneoidea</taxon>
        <taxon>Araneidae</taxon>
        <taxon>Araneus</taxon>
    </lineage>
</organism>
<dbReference type="OrthoDB" id="7999790at2759"/>